<proteinExistence type="predicted"/>
<feature type="compositionally biased region" description="Polar residues" evidence="1">
    <location>
        <begin position="30"/>
        <end position="42"/>
    </location>
</feature>
<feature type="compositionally biased region" description="Polar residues" evidence="1">
    <location>
        <begin position="76"/>
        <end position="92"/>
    </location>
</feature>
<dbReference type="EMBL" id="WEGJ01000009">
    <property type="protein sequence ID" value="MQY12798.1"/>
    <property type="molecule type" value="Genomic_DNA"/>
</dbReference>
<sequence length="228" mass="23534">MADDAAASRSSSPDTASHSPRGTYCRITECHTTVSTPGSTATPARKSAAPVRSTRAGSVPASVRAPDRRAWRADWSGQTYERSASAPASVSGSIGVRSQPRRSVTRSDGWAAAACVSQAGGVPRQASVSRTGESGGPHAKPSDSYRKASARRLSPALAPSSSRRTGSGWWATASSRPARRAFDRPTSFVCGGRVIQSRIQGSSPPTVSRNASQQASASAGVQRPPADG</sequence>
<dbReference type="Proteomes" id="UP000466345">
    <property type="component" value="Unassembled WGS sequence"/>
</dbReference>
<feature type="region of interest" description="Disordered" evidence="1">
    <location>
        <begin position="1"/>
        <end position="228"/>
    </location>
</feature>
<evidence type="ECO:0000256" key="1">
    <source>
        <dbReference type="SAM" id="MobiDB-lite"/>
    </source>
</evidence>
<reference evidence="2 3" key="1">
    <citation type="submission" date="2019-10" db="EMBL/GenBank/DDBJ databases">
        <title>Streptomyces smaragdinus sp. nov. and Streptomyces fabii sp. nov., isolated from the gut of fungus growing-termite Macrotermes natalensis.</title>
        <authorList>
            <person name="Schwitalla J."/>
            <person name="Benndorf R."/>
            <person name="Martin K."/>
            <person name="De Beer W."/>
            <person name="Kaster A.-K."/>
            <person name="Vollmers J."/>
            <person name="Poulsen M."/>
            <person name="Beemelmanns C."/>
        </authorList>
    </citation>
    <scope>NUCLEOTIDE SEQUENCE [LARGE SCALE GENOMIC DNA]</scope>
    <source>
        <strain evidence="2 3">RB5</strain>
    </source>
</reference>
<comment type="caution">
    <text evidence="2">The sequence shown here is derived from an EMBL/GenBank/DDBJ whole genome shotgun (WGS) entry which is preliminary data.</text>
</comment>
<accession>A0A7K0CH65</accession>
<feature type="compositionally biased region" description="Polar residues" evidence="1">
    <location>
        <begin position="197"/>
        <end position="210"/>
    </location>
</feature>
<organism evidence="2 3">
    <name type="scientific">Streptomyces smaragdinus</name>
    <dbReference type="NCBI Taxonomy" id="2585196"/>
    <lineage>
        <taxon>Bacteria</taxon>
        <taxon>Bacillati</taxon>
        <taxon>Actinomycetota</taxon>
        <taxon>Actinomycetes</taxon>
        <taxon>Kitasatosporales</taxon>
        <taxon>Streptomycetaceae</taxon>
        <taxon>Streptomyces</taxon>
    </lineage>
</organism>
<name>A0A7K0CH65_9ACTN</name>
<evidence type="ECO:0000313" key="3">
    <source>
        <dbReference type="Proteomes" id="UP000466345"/>
    </source>
</evidence>
<keyword evidence="3" id="KW-1185">Reference proteome</keyword>
<dbReference type="AlphaFoldDB" id="A0A7K0CH65"/>
<gene>
    <name evidence="2" type="ORF">SRB5_29370</name>
</gene>
<evidence type="ECO:0000313" key="2">
    <source>
        <dbReference type="EMBL" id="MQY12798.1"/>
    </source>
</evidence>
<feature type="compositionally biased region" description="Low complexity" evidence="1">
    <location>
        <begin position="1"/>
        <end position="19"/>
    </location>
</feature>
<protein>
    <submittedName>
        <fullName evidence="2">Uncharacterized protein</fullName>
    </submittedName>
</protein>